<dbReference type="STRING" id="74649.A0A2P6RZX7"/>
<evidence type="ECO:0000313" key="14">
    <source>
        <dbReference type="EMBL" id="PRQ51969.1"/>
    </source>
</evidence>
<evidence type="ECO:0000256" key="10">
    <source>
        <dbReference type="ARBA" id="ARBA00049299"/>
    </source>
</evidence>
<dbReference type="GO" id="GO:0006950">
    <property type="term" value="P:response to stress"/>
    <property type="evidence" value="ECO:0007669"/>
    <property type="project" value="UniProtKB-ARBA"/>
</dbReference>
<dbReference type="SUPFAM" id="SSF56112">
    <property type="entry name" value="Protein kinase-like (PK-like)"/>
    <property type="match status" value="1"/>
</dbReference>
<dbReference type="GO" id="GO:0004708">
    <property type="term" value="F:MAP kinase kinase activity"/>
    <property type="evidence" value="ECO:0007669"/>
    <property type="project" value="UniProtKB-EC"/>
</dbReference>
<gene>
    <name evidence="14" type="ORF">RchiOBHm_Chr2g0150351</name>
</gene>
<keyword evidence="4" id="KW-0547">Nucleotide-binding</keyword>
<evidence type="ECO:0000256" key="2">
    <source>
        <dbReference type="ARBA" id="ARBA00022553"/>
    </source>
</evidence>
<keyword evidence="15" id="KW-1185">Reference proteome</keyword>
<keyword evidence="2" id="KW-0597">Phosphoprotein</keyword>
<dbReference type="GO" id="GO:0051707">
    <property type="term" value="P:response to other organism"/>
    <property type="evidence" value="ECO:0007669"/>
    <property type="project" value="UniProtKB-ARBA"/>
</dbReference>
<evidence type="ECO:0000256" key="7">
    <source>
        <dbReference type="ARBA" id="ARBA00038035"/>
    </source>
</evidence>
<dbReference type="PROSITE" id="PS00108">
    <property type="entry name" value="PROTEIN_KINASE_ST"/>
    <property type="match status" value="1"/>
</dbReference>
<dbReference type="InterPro" id="IPR000719">
    <property type="entry name" value="Prot_kinase_dom"/>
</dbReference>
<comment type="similarity">
    <text evidence="7">Belongs to the protein kinase superfamily. STE Ser/Thr protein kinase family. MAP kinase kinase subfamily.</text>
</comment>
<evidence type="ECO:0000313" key="15">
    <source>
        <dbReference type="Proteomes" id="UP000238479"/>
    </source>
</evidence>
<evidence type="ECO:0000256" key="12">
    <source>
        <dbReference type="SAM" id="MobiDB-lite"/>
    </source>
</evidence>
<proteinExistence type="inferred from homology"/>
<evidence type="ECO:0000256" key="4">
    <source>
        <dbReference type="ARBA" id="ARBA00022741"/>
    </source>
</evidence>
<dbReference type="InterPro" id="IPR011009">
    <property type="entry name" value="Kinase-like_dom_sf"/>
</dbReference>
<dbReference type="PANTHER" id="PTHR48013">
    <property type="entry name" value="DUAL SPECIFICITY MITOGEN-ACTIVATED PROTEIN KINASE KINASE 5-RELATED"/>
    <property type="match status" value="1"/>
</dbReference>
<evidence type="ECO:0000256" key="6">
    <source>
        <dbReference type="ARBA" id="ARBA00022840"/>
    </source>
</evidence>
<dbReference type="SMART" id="SM00220">
    <property type="entry name" value="S_TKc"/>
    <property type="match status" value="1"/>
</dbReference>
<evidence type="ECO:0000256" key="3">
    <source>
        <dbReference type="ARBA" id="ARBA00022679"/>
    </source>
</evidence>
<evidence type="ECO:0000256" key="9">
    <source>
        <dbReference type="ARBA" id="ARBA00049014"/>
    </source>
</evidence>
<evidence type="ECO:0000256" key="5">
    <source>
        <dbReference type="ARBA" id="ARBA00022777"/>
    </source>
</evidence>
<dbReference type="EC" id="2.7.12.2" evidence="8"/>
<comment type="catalytic activity">
    <reaction evidence="11">
        <text>L-tyrosyl-[protein] + ATP = O-phospho-L-tyrosyl-[protein] + ADP + H(+)</text>
        <dbReference type="Rhea" id="RHEA:10596"/>
        <dbReference type="Rhea" id="RHEA-COMP:10136"/>
        <dbReference type="Rhea" id="RHEA-COMP:20101"/>
        <dbReference type="ChEBI" id="CHEBI:15378"/>
        <dbReference type="ChEBI" id="CHEBI:30616"/>
        <dbReference type="ChEBI" id="CHEBI:46858"/>
        <dbReference type="ChEBI" id="CHEBI:61978"/>
        <dbReference type="ChEBI" id="CHEBI:456216"/>
        <dbReference type="EC" id="2.7.12.2"/>
    </reaction>
</comment>
<name>A0A2P6RZX7_ROSCH</name>
<dbReference type="GO" id="GO:0005524">
    <property type="term" value="F:ATP binding"/>
    <property type="evidence" value="ECO:0007669"/>
    <property type="project" value="UniProtKB-KW"/>
</dbReference>
<evidence type="ECO:0000256" key="8">
    <source>
        <dbReference type="ARBA" id="ARBA00038999"/>
    </source>
</evidence>
<dbReference type="GO" id="GO:0004713">
    <property type="term" value="F:protein tyrosine kinase activity"/>
    <property type="evidence" value="ECO:0007669"/>
    <property type="project" value="RHEA"/>
</dbReference>
<dbReference type="AlphaFoldDB" id="A0A2P6RZX7"/>
<evidence type="ECO:0000256" key="1">
    <source>
        <dbReference type="ARBA" id="ARBA00022527"/>
    </source>
</evidence>
<accession>A0A2P6RZX7</accession>
<evidence type="ECO:0000256" key="11">
    <source>
        <dbReference type="ARBA" id="ARBA00051693"/>
    </source>
</evidence>
<dbReference type="Gene3D" id="1.10.510.10">
    <property type="entry name" value="Transferase(Phosphotransferase) domain 1"/>
    <property type="match status" value="1"/>
</dbReference>
<evidence type="ECO:0000259" key="13">
    <source>
        <dbReference type="PROSITE" id="PS50011"/>
    </source>
</evidence>
<dbReference type="PROSITE" id="PS50011">
    <property type="entry name" value="PROTEIN_KINASE_DOM"/>
    <property type="match status" value="1"/>
</dbReference>
<comment type="catalytic activity">
    <reaction evidence="9">
        <text>L-seryl-[protein] + ATP = O-phospho-L-seryl-[protein] + ADP + H(+)</text>
        <dbReference type="Rhea" id="RHEA:17989"/>
        <dbReference type="Rhea" id="RHEA-COMP:9863"/>
        <dbReference type="Rhea" id="RHEA-COMP:11604"/>
        <dbReference type="ChEBI" id="CHEBI:15378"/>
        <dbReference type="ChEBI" id="CHEBI:29999"/>
        <dbReference type="ChEBI" id="CHEBI:30616"/>
        <dbReference type="ChEBI" id="CHEBI:83421"/>
        <dbReference type="ChEBI" id="CHEBI:456216"/>
        <dbReference type="EC" id="2.7.12.2"/>
    </reaction>
</comment>
<dbReference type="Pfam" id="PF00069">
    <property type="entry name" value="Pkinase"/>
    <property type="match status" value="1"/>
</dbReference>
<keyword evidence="1" id="KW-0723">Serine/threonine-protein kinase</keyword>
<dbReference type="InterPro" id="IPR008271">
    <property type="entry name" value="Ser/Thr_kinase_AS"/>
</dbReference>
<dbReference type="Gramene" id="PRQ51969">
    <property type="protein sequence ID" value="PRQ51969"/>
    <property type="gene ID" value="RchiOBHm_Chr2g0150351"/>
</dbReference>
<dbReference type="CDD" id="cd06623">
    <property type="entry name" value="PKc_MAPKK_plant_like"/>
    <property type="match status" value="1"/>
</dbReference>
<keyword evidence="3 14" id="KW-0808">Transferase</keyword>
<sequence>MLSIHQRSVPQPPRPVPTSAPTEELPINFLEPERAINSYLNQGSLNLPLRFRTAASASGSHLGSDGGTSDQLLEAGAGDQLRSARLSKSMLARSCRSFSTCKSIHPVKHGKSFSMDQSSVPQPLLPVPSSALPVPESLLINFSDIEREKKPIRSGAGGTVYKAVHKPTGRLYAVKVIYGDPEDSVRSQIFEEFQVLRKVANPNVVKCYDIFDHNSEIQVLLEFMDGGSLKGKYIHDEKALSNLARQILTGLAYLHRRHVVHRDIKPANLLINTRNEVKIADFVGKVLAQTMDPCNSCVGNIAYMSPERINPDLNQDNYDRYAGDIWSFGVSILEIYVGRYPFSVDRYQKGYWFRLTWVICMSQPPEAPSTASREFRHFIACCLQREPNKRFSAAQLLQHPFISGHGGGQTQDDNEEARTGEMGSFGFSFTT</sequence>
<dbReference type="GO" id="GO:0106310">
    <property type="term" value="F:protein serine kinase activity"/>
    <property type="evidence" value="ECO:0007669"/>
    <property type="project" value="RHEA"/>
</dbReference>
<dbReference type="EMBL" id="PDCK01000040">
    <property type="protein sequence ID" value="PRQ51969.1"/>
    <property type="molecule type" value="Genomic_DNA"/>
</dbReference>
<feature type="domain" description="Protein kinase" evidence="13">
    <location>
        <begin position="146"/>
        <end position="402"/>
    </location>
</feature>
<dbReference type="Proteomes" id="UP000238479">
    <property type="component" value="Chromosome 2"/>
</dbReference>
<dbReference type="Gene3D" id="3.30.200.20">
    <property type="entry name" value="Phosphorylase Kinase, domain 1"/>
    <property type="match status" value="1"/>
</dbReference>
<feature type="region of interest" description="Disordered" evidence="12">
    <location>
        <begin position="1"/>
        <end position="23"/>
    </location>
</feature>
<comment type="catalytic activity">
    <reaction evidence="10">
        <text>L-threonyl-[protein] + ATP = O-phospho-L-threonyl-[protein] + ADP + H(+)</text>
        <dbReference type="Rhea" id="RHEA:46608"/>
        <dbReference type="Rhea" id="RHEA-COMP:11060"/>
        <dbReference type="Rhea" id="RHEA-COMP:11605"/>
        <dbReference type="ChEBI" id="CHEBI:15378"/>
        <dbReference type="ChEBI" id="CHEBI:30013"/>
        <dbReference type="ChEBI" id="CHEBI:30616"/>
        <dbReference type="ChEBI" id="CHEBI:61977"/>
        <dbReference type="ChEBI" id="CHEBI:456216"/>
        <dbReference type="EC" id="2.7.12.2"/>
    </reaction>
</comment>
<protein>
    <recommendedName>
        <fullName evidence="8">mitogen-activated protein kinase kinase</fullName>
        <ecNumber evidence="8">2.7.12.2</ecNumber>
    </recommendedName>
</protein>
<organism evidence="14 15">
    <name type="scientific">Rosa chinensis</name>
    <name type="common">China rose</name>
    <dbReference type="NCBI Taxonomy" id="74649"/>
    <lineage>
        <taxon>Eukaryota</taxon>
        <taxon>Viridiplantae</taxon>
        <taxon>Streptophyta</taxon>
        <taxon>Embryophyta</taxon>
        <taxon>Tracheophyta</taxon>
        <taxon>Spermatophyta</taxon>
        <taxon>Magnoliopsida</taxon>
        <taxon>eudicotyledons</taxon>
        <taxon>Gunneridae</taxon>
        <taxon>Pentapetalae</taxon>
        <taxon>rosids</taxon>
        <taxon>fabids</taxon>
        <taxon>Rosales</taxon>
        <taxon>Rosaceae</taxon>
        <taxon>Rosoideae</taxon>
        <taxon>Rosoideae incertae sedis</taxon>
        <taxon>Rosa</taxon>
    </lineage>
</organism>
<dbReference type="GO" id="GO:0004674">
    <property type="term" value="F:protein serine/threonine kinase activity"/>
    <property type="evidence" value="ECO:0007669"/>
    <property type="project" value="UniProtKB-KW"/>
</dbReference>
<keyword evidence="6" id="KW-0067">ATP-binding</keyword>
<reference evidence="14 15" key="1">
    <citation type="journal article" date="2018" name="Nat. Genet.">
        <title>The Rosa genome provides new insights in the design of modern roses.</title>
        <authorList>
            <person name="Bendahmane M."/>
        </authorList>
    </citation>
    <scope>NUCLEOTIDE SEQUENCE [LARGE SCALE GENOMIC DNA]</scope>
    <source>
        <strain evidence="15">cv. Old Blush</strain>
    </source>
</reference>
<keyword evidence="5 14" id="KW-0418">Kinase</keyword>
<dbReference type="FunFam" id="1.10.510.10:FF:000350">
    <property type="entry name" value="Mitogen-activated protein kinase 2"/>
    <property type="match status" value="1"/>
</dbReference>
<dbReference type="PANTHER" id="PTHR48013:SF9">
    <property type="entry name" value="DUAL SPECIFICITY MITOGEN-ACTIVATED PROTEIN KINASE KINASE 5"/>
    <property type="match status" value="1"/>
</dbReference>
<comment type="caution">
    <text evidence="14">The sequence shown here is derived from an EMBL/GenBank/DDBJ whole genome shotgun (WGS) entry which is preliminary data.</text>
</comment>